<reference evidence="1 2" key="1">
    <citation type="submission" date="2020-04" db="EMBL/GenBank/DDBJ databases">
        <authorList>
            <person name="Hitch T.C.A."/>
            <person name="Wylensek D."/>
            <person name="Clavel T."/>
        </authorList>
    </citation>
    <scope>NUCLEOTIDE SEQUENCE [LARGE SCALE GENOMIC DNA]</scope>
    <source>
        <strain evidence="1 2">PG-130-P53-12</strain>
    </source>
</reference>
<dbReference type="Proteomes" id="UP000543804">
    <property type="component" value="Unassembled WGS sequence"/>
</dbReference>
<keyword evidence="2" id="KW-1185">Reference proteome</keyword>
<dbReference type="EMBL" id="JABAFA010000012">
    <property type="protein sequence ID" value="NMD98845.1"/>
    <property type="molecule type" value="Genomic_DNA"/>
</dbReference>
<name>A0A848BA78_9FIRM</name>
<dbReference type="RefSeq" id="WP_170077389.1">
    <property type="nucleotide sequence ID" value="NZ_JABAFA010000012.1"/>
</dbReference>
<proteinExistence type="predicted"/>
<organism evidence="1 2">
    <name type="scientific">Selenomonas bovis</name>
    <dbReference type="NCBI Taxonomy" id="416586"/>
    <lineage>
        <taxon>Bacteria</taxon>
        <taxon>Bacillati</taxon>
        <taxon>Bacillota</taxon>
        <taxon>Negativicutes</taxon>
        <taxon>Selenomonadales</taxon>
        <taxon>Selenomonadaceae</taxon>
        <taxon>Selenomonas</taxon>
    </lineage>
</organism>
<dbReference type="InterPro" id="IPR051454">
    <property type="entry name" value="RNA/ubiquinone_mod_enzymes"/>
</dbReference>
<sequence>MILTRKSVELLAPAGTWDALVADVESGADAVYLGGKHFNMRMHEGDFNFDDAALKKAIDYAHAHDVRLYITLNNLISDEELPALKEYLQYLEEIQPDALLVQDFAVLELVHEMGITIPLHTSVMMNTHNEHAIEKLKEYGITRIVVGREMTLSELALFRARTGIEVEYFMHGDMCISESGQCIHSGVVFGQSGNRGRCLKPCRWAYELIDEKSGKRLDEGGPGPYKLALKDMCMYRAIPELIQAGVFSFKIEGRMRPAPFLRRIVSTYRAAIDAYIADPTGYATDEEGWKQLYENRARDFTTTFAFGQPTAKDIGFDGTREPRFFSEAVKEAGFQDDILKQERPIQKENASHRTLAVRVGTPAAAKAAVDAGADVVYVGGEAFRPQRPWRLTDYAEVLAYAQERNVRVVLNTPRTTMRRECGELEQLFSSIRDWKQQPAGIMVSNLGALKLAQSLTNLPVQADLSFNLFNHLATVFMKDNGITQACASLELSFEQLREIVENAVLPIEVVIHGGYESMICDHNFPAMSLPDYNELNEPELMDRHYALRDKAGELHRIRIDQFGRNHIYFAKDLCLYPYLAKFNGIASYRIEAQDETPAATAMLTKIYRKALDRLAGGDASFDEHEFKTLQENAPRGLGIGTYRFRESRNSI</sequence>
<protein>
    <submittedName>
        <fullName evidence="1">U32 family peptidase</fullName>
    </submittedName>
</protein>
<evidence type="ECO:0000313" key="2">
    <source>
        <dbReference type="Proteomes" id="UP000543804"/>
    </source>
</evidence>
<dbReference type="Pfam" id="PF01136">
    <property type="entry name" value="Peptidase_U32"/>
    <property type="match status" value="2"/>
</dbReference>
<accession>A0A848BA78</accession>
<dbReference type="InterPro" id="IPR001539">
    <property type="entry name" value="Peptidase_U32"/>
</dbReference>
<dbReference type="PANTHER" id="PTHR30217:SF10">
    <property type="entry name" value="23S RRNA 5-HYDROXYCYTIDINE C2501 SYNTHASE"/>
    <property type="match status" value="1"/>
</dbReference>
<gene>
    <name evidence="1" type="ORF">HF878_05015</name>
</gene>
<comment type="caution">
    <text evidence="1">The sequence shown here is derived from an EMBL/GenBank/DDBJ whole genome shotgun (WGS) entry which is preliminary data.</text>
</comment>
<dbReference type="PANTHER" id="PTHR30217">
    <property type="entry name" value="PEPTIDASE U32 FAMILY"/>
    <property type="match status" value="1"/>
</dbReference>
<dbReference type="AlphaFoldDB" id="A0A848BA78"/>
<evidence type="ECO:0000313" key="1">
    <source>
        <dbReference type="EMBL" id="NMD98845.1"/>
    </source>
</evidence>